<comment type="catalytic activity">
    <reaction evidence="7 8">
        <text>5-phospho-beta-D-ribosylamine + L-glutamate + diphosphate = 5-phospho-alpha-D-ribose 1-diphosphate + L-glutamine + H2O</text>
        <dbReference type="Rhea" id="RHEA:14905"/>
        <dbReference type="ChEBI" id="CHEBI:15377"/>
        <dbReference type="ChEBI" id="CHEBI:29985"/>
        <dbReference type="ChEBI" id="CHEBI:33019"/>
        <dbReference type="ChEBI" id="CHEBI:58017"/>
        <dbReference type="ChEBI" id="CHEBI:58359"/>
        <dbReference type="ChEBI" id="CHEBI:58681"/>
        <dbReference type="EC" id="2.4.2.14"/>
    </reaction>
</comment>
<comment type="function">
    <text evidence="7">Catalyzes the formation of phosphoribosylamine from phosphoribosylpyrophosphate (PRPP) and glutamine.</text>
</comment>
<evidence type="ECO:0000256" key="7">
    <source>
        <dbReference type="HAMAP-Rule" id="MF_01931"/>
    </source>
</evidence>
<dbReference type="UniPathway" id="UPA00074">
    <property type="reaction ID" value="UER00124"/>
</dbReference>
<feature type="binding site" evidence="7 10">
    <location>
        <position position="369"/>
    </location>
    <ligand>
        <name>Mg(2+)</name>
        <dbReference type="ChEBI" id="CHEBI:18420"/>
    </ligand>
</feature>
<dbReference type="HAMAP" id="MF_01931">
    <property type="entry name" value="PurF"/>
    <property type="match status" value="1"/>
</dbReference>
<dbReference type="OrthoDB" id="9801213at2"/>
<evidence type="ECO:0000313" key="13">
    <source>
        <dbReference type="Proteomes" id="UP000198866"/>
    </source>
</evidence>
<evidence type="ECO:0000313" key="12">
    <source>
        <dbReference type="EMBL" id="SEJ99084.1"/>
    </source>
</evidence>
<dbReference type="EC" id="2.4.2.14" evidence="7"/>
<feature type="active site" description="Nucleophile" evidence="7 9">
    <location>
        <position position="2"/>
    </location>
</feature>
<evidence type="ECO:0000256" key="6">
    <source>
        <dbReference type="ARBA" id="ARBA00022962"/>
    </source>
</evidence>
<comment type="similarity">
    <text evidence="2 7 8">In the C-terminal section; belongs to the purine/pyrimidine phosphoribosyltransferase family.</text>
</comment>
<evidence type="ECO:0000256" key="10">
    <source>
        <dbReference type="PIRSR" id="PIRSR000485-2"/>
    </source>
</evidence>
<organism evidence="12 13">
    <name type="scientific">Paraburkholderia diazotrophica</name>
    <dbReference type="NCBI Taxonomy" id="667676"/>
    <lineage>
        <taxon>Bacteria</taxon>
        <taxon>Pseudomonadati</taxon>
        <taxon>Pseudomonadota</taxon>
        <taxon>Betaproteobacteria</taxon>
        <taxon>Burkholderiales</taxon>
        <taxon>Burkholderiaceae</taxon>
        <taxon>Paraburkholderia</taxon>
    </lineage>
</organism>
<dbReference type="Gene3D" id="3.60.20.10">
    <property type="entry name" value="Glutamine Phosphoribosylpyrophosphate, subunit 1, domain 1"/>
    <property type="match status" value="1"/>
</dbReference>
<dbReference type="NCBIfam" id="TIGR01134">
    <property type="entry name" value="purF"/>
    <property type="match status" value="1"/>
</dbReference>
<keyword evidence="13" id="KW-1185">Reference proteome</keyword>
<gene>
    <name evidence="7" type="primary">purF</name>
    <name evidence="12" type="ORF">SAMN05192539_102831</name>
</gene>
<dbReference type="STRING" id="667676.SAMN05192539_102831"/>
<dbReference type="GO" id="GO:0004044">
    <property type="term" value="F:amidophosphoribosyltransferase activity"/>
    <property type="evidence" value="ECO:0007669"/>
    <property type="project" value="UniProtKB-UniRule"/>
</dbReference>
<dbReference type="InterPro" id="IPR017932">
    <property type="entry name" value="GATase_2_dom"/>
</dbReference>
<proteinExistence type="inferred from homology"/>
<feature type="domain" description="Glutamine amidotransferase type-2" evidence="11">
    <location>
        <begin position="2"/>
        <end position="236"/>
    </location>
</feature>
<reference evidence="13" key="1">
    <citation type="submission" date="2016-10" db="EMBL/GenBank/DDBJ databases">
        <authorList>
            <person name="Varghese N."/>
            <person name="Submissions S."/>
        </authorList>
    </citation>
    <scope>NUCLEOTIDE SEQUENCE [LARGE SCALE GENOMIC DNA]</scope>
    <source>
        <strain evidence="13">LMG 26031</strain>
    </source>
</reference>
<feature type="binding site" evidence="7 10">
    <location>
        <position position="368"/>
    </location>
    <ligand>
        <name>Mg(2+)</name>
        <dbReference type="ChEBI" id="CHEBI:18420"/>
    </ligand>
</feature>
<comment type="pathway">
    <text evidence="1 7 8">Purine metabolism; IMP biosynthesis via de novo pathway; N(1)-(5-phospho-D-ribosyl)glycinamide from 5-phospho-alpha-D-ribose 1-diphosphate: step 1/2.</text>
</comment>
<dbReference type="InterPro" id="IPR029057">
    <property type="entry name" value="PRTase-like"/>
</dbReference>
<dbReference type="CDD" id="cd00715">
    <property type="entry name" value="GPATase_N"/>
    <property type="match status" value="1"/>
</dbReference>
<dbReference type="Pfam" id="PF13522">
    <property type="entry name" value="GATase_6"/>
    <property type="match status" value="1"/>
</dbReference>
<dbReference type="PROSITE" id="PS51278">
    <property type="entry name" value="GATASE_TYPE_2"/>
    <property type="match status" value="1"/>
</dbReference>
<dbReference type="PANTHER" id="PTHR11907">
    <property type="entry name" value="AMIDOPHOSPHORIBOSYLTRANSFERASE"/>
    <property type="match status" value="1"/>
</dbReference>
<evidence type="ECO:0000256" key="4">
    <source>
        <dbReference type="ARBA" id="ARBA00022679"/>
    </source>
</evidence>
<sequence>MCGIVGVVSQSPVNQLIYDSLLLLQHRGQDAAGIATADGSTFHMHKANGMVRDVFRTRNMRSLPGTSGIGQVRYPTAGSASSEEEAQPFYVNAPFGIILAHNGNLTNWPQLKEEMFRVDRRHINTNSDTEVLLNVFAHELQTASSGLQLDPAALFKAVSGVHRRVRGSYAIVSLISGYGLLGFRDPFGIRPLCIGKLETASGTEWMLASESVAIEGIGFEFVRDVAPGEAVFIDFEGNFHAQQCATNPSLNPCIFELVYLARPDSVLDGVPVYNARLRMGDYLAEKIVRELPKDVKIDVVMPIPDSSRPAAMQVAAKLGVEYREGFFKNRYVGRTFIMPGQAVRKKSVRQKLNAMGIEFKGKNVLIVDDSIVRGTTSHEIVQMARDAGANKVIFASAAPPVKYPNVYGIDMPTRSELVAHGRSDEEVARLIGADFLVYQDVDALKSAVRDINPALKEFEASCFDGNYITGDVTTEYLDRIESARLAPSAQSDRDAASEALEGGTARSQLHLQLSVE</sequence>
<comment type="cofactor">
    <cofactor evidence="7 10">
        <name>Mg(2+)</name>
        <dbReference type="ChEBI" id="CHEBI:18420"/>
    </cofactor>
    <text evidence="7 10">Binds 1 Mg(2+) ion per subunit.</text>
</comment>
<accession>A0A1H7DCL6</accession>
<dbReference type="RefSeq" id="WP_090871132.1">
    <property type="nucleotide sequence ID" value="NZ_FNYE01000028.1"/>
</dbReference>
<dbReference type="Gene3D" id="3.40.50.2020">
    <property type="match status" value="1"/>
</dbReference>
<evidence type="ECO:0000256" key="3">
    <source>
        <dbReference type="ARBA" id="ARBA00022676"/>
    </source>
</evidence>
<comment type="caution">
    <text evidence="7">Lacks conserved residue(s) required for the propagation of feature annotation.</text>
</comment>
<keyword evidence="6 7" id="KW-0315">Glutamine amidotransferase</keyword>
<evidence type="ECO:0000259" key="11">
    <source>
        <dbReference type="PROSITE" id="PS51278"/>
    </source>
</evidence>
<evidence type="ECO:0000256" key="9">
    <source>
        <dbReference type="PIRSR" id="PIRSR000485-1"/>
    </source>
</evidence>
<evidence type="ECO:0000256" key="1">
    <source>
        <dbReference type="ARBA" id="ARBA00005209"/>
    </source>
</evidence>
<dbReference type="Pfam" id="PF00156">
    <property type="entry name" value="Pribosyltran"/>
    <property type="match status" value="1"/>
</dbReference>
<dbReference type="EMBL" id="FNYE01000028">
    <property type="protein sequence ID" value="SEJ99084.1"/>
    <property type="molecule type" value="Genomic_DNA"/>
</dbReference>
<feature type="binding site" evidence="7 10">
    <location>
        <position position="306"/>
    </location>
    <ligand>
        <name>Mg(2+)</name>
        <dbReference type="ChEBI" id="CHEBI:18420"/>
    </ligand>
</feature>
<keyword evidence="3 7" id="KW-0328">Glycosyltransferase</keyword>
<dbReference type="GO" id="GO:0006189">
    <property type="term" value="P:'de novo' IMP biosynthetic process"/>
    <property type="evidence" value="ECO:0007669"/>
    <property type="project" value="UniProtKB-UniRule"/>
</dbReference>
<dbReference type="InterPro" id="IPR000836">
    <property type="entry name" value="PRTase_dom"/>
</dbReference>
<keyword evidence="5 7" id="KW-0658">Purine biosynthesis</keyword>
<dbReference type="InterPro" id="IPR035584">
    <property type="entry name" value="PurF_N"/>
</dbReference>
<evidence type="ECO:0000256" key="5">
    <source>
        <dbReference type="ARBA" id="ARBA00022755"/>
    </source>
</evidence>
<keyword evidence="7 10" id="KW-0460">Magnesium</keyword>
<keyword evidence="7 10" id="KW-0479">Metal-binding</keyword>
<evidence type="ECO:0000256" key="2">
    <source>
        <dbReference type="ARBA" id="ARBA00010138"/>
    </source>
</evidence>
<dbReference type="GO" id="GO:0000287">
    <property type="term" value="F:magnesium ion binding"/>
    <property type="evidence" value="ECO:0007669"/>
    <property type="project" value="UniProtKB-UniRule"/>
</dbReference>
<dbReference type="InterPro" id="IPR005854">
    <property type="entry name" value="PurF"/>
</dbReference>
<dbReference type="PIRSF" id="PIRSF000485">
    <property type="entry name" value="Amd_phspho_trans"/>
    <property type="match status" value="1"/>
</dbReference>
<dbReference type="SUPFAM" id="SSF53271">
    <property type="entry name" value="PRTase-like"/>
    <property type="match status" value="1"/>
</dbReference>
<dbReference type="SUPFAM" id="SSF56235">
    <property type="entry name" value="N-terminal nucleophile aminohydrolases (Ntn hydrolases)"/>
    <property type="match status" value="1"/>
</dbReference>
<dbReference type="AlphaFoldDB" id="A0A1H7DCL6"/>
<dbReference type="InterPro" id="IPR029055">
    <property type="entry name" value="Ntn_hydrolases_N"/>
</dbReference>
<dbReference type="GO" id="GO:0009113">
    <property type="term" value="P:purine nucleobase biosynthetic process"/>
    <property type="evidence" value="ECO:0007669"/>
    <property type="project" value="UniProtKB-UniRule"/>
</dbReference>
<protein>
    <recommendedName>
        <fullName evidence="7">Amidophosphoribosyltransferase</fullName>
        <shortName evidence="7">ATase</shortName>
        <ecNumber evidence="7">2.4.2.14</ecNumber>
    </recommendedName>
    <alternativeName>
        <fullName evidence="7">Glutamine phosphoribosylpyrophosphate amidotransferase</fullName>
        <shortName evidence="7">GPATase</shortName>
    </alternativeName>
</protein>
<name>A0A1H7DCL6_9BURK</name>
<keyword evidence="4 7" id="KW-0808">Transferase</keyword>
<dbReference type="CDD" id="cd06223">
    <property type="entry name" value="PRTases_typeI"/>
    <property type="match status" value="1"/>
</dbReference>
<evidence type="ECO:0000256" key="8">
    <source>
        <dbReference type="PIRNR" id="PIRNR000485"/>
    </source>
</evidence>
<dbReference type="Proteomes" id="UP000198866">
    <property type="component" value="Unassembled WGS sequence"/>
</dbReference>